<dbReference type="GO" id="GO:0016020">
    <property type="term" value="C:membrane"/>
    <property type="evidence" value="ECO:0007669"/>
    <property type="project" value="TreeGrafter"/>
</dbReference>
<dbReference type="CDD" id="cd00170">
    <property type="entry name" value="SEC14"/>
    <property type="match status" value="1"/>
</dbReference>
<dbReference type="PANTHER" id="PTHR10174">
    <property type="entry name" value="ALPHA-TOCOPHEROL TRANSFER PROTEIN-RELATED"/>
    <property type="match status" value="1"/>
</dbReference>
<dbReference type="PANTHER" id="PTHR10174:SF130">
    <property type="entry name" value="ALPHA-TOCOPHEROL TRANSFER PROTEIN-LIKE"/>
    <property type="match status" value="1"/>
</dbReference>
<dbReference type="Proteomes" id="UP001461498">
    <property type="component" value="Unassembled WGS sequence"/>
</dbReference>
<comment type="caution">
    <text evidence="2">The sequence shown here is derived from an EMBL/GenBank/DDBJ whole genome shotgun (WGS) entry which is preliminary data.</text>
</comment>
<dbReference type="Gene3D" id="3.40.525.10">
    <property type="entry name" value="CRAL-TRIO lipid binding domain"/>
    <property type="match status" value="1"/>
</dbReference>
<evidence type="ECO:0000313" key="3">
    <source>
        <dbReference type="Proteomes" id="UP001461498"/>
    </source>
</evidence>
<proteinExistence type="predicted"/>
<dbReference type="InterPro" id="IPR036865">
    <property type="entry name" value="CRAL-TRIO_dom_sf"/>
</dbReference>
<dbReference type="AlphaFoldDB" id="A0AAW1DG20"/>
<dbReference type="SMART" id="SM00516">
    <property type="entry name" value="SEC14"/>
    <property type="match status" value="1"/>
</dbReference>
<evidence type="ECO:0000259" key="1">
    <source>
        <dbReference type="PROSITE" id="PS50191"/>
    </source>
</evidence>
<dbReference type="EMBL" id="JAPXFL010000002">
    <property type="protein sequence ID" value="KAK9509991.1"/>
    <property type="molecule type" value="Genomic_DNA"/>
</dbReference>
<dbReference type="InterPro" id="IPR001251">
    <property type="entry name" value="CRAL-TRIO_dom"/>
</dbReference>
<gene>
    <name evidence="2" type="ORF">O3M35_004870</name>
</gene>
<dbReference type="GO" id="GO:1902936">
    <property type="term" value="F:phosphatidylinositol bisphosphate binding"/>
    <property type="evidence" value="ECO:0007669"/>
    <property type="project" value="TreeGrafter"/>
</dbReference>
<dbReference type="PROSITE" id="PS50191">
    <property type="entry name" value="CRAL_TRIO"/>
    <property type="match status" value="1"/>
</dbReference>
<dbReference type="Pfam" id="PF00650">
    <property type="entry name" value="CRAL_TRIO"/>
    <property type="match status" value="1"/>
</dbReference>
<organism evidence="2 3">
    <name type="scientific">Rhynocoris fuscipes</name>
    <dbReference type="NCBI Taxonomy" id="488301"/>
    <lineage>
        <taxon>Eukaryota</taxon>
        <taxon>Metazoa</taxon>
        <taxon>Ecdysozoa</taxon>
        <taxon>Arthropoda</taxon>
        <taxon>Hexapoda</taxon>
        <taxon>Insecta</taxon>
        <taxon>Pterygota</taxon>
        <taxon>Neoptera</taxon>
        <taxon>Paraneoptera</taxon>
        <taxon>Hemiptera</taxon>
        <taxon>Heteroptera</taxon>
        <taxon>Panheteroptera</taxon>
        <taxon>Cimicomorpha</taxon>
        <taxon>Reduviidae</taxon>
        <taxon>Harpactorinae</taxon>
        <taxon>Harpactorini</taxon>
        <taxon>Rhynocoris</taxon>
    </lineage>
</organism>
<keyword evidence="3" id="KW-1185">Reference proteome</keyword>
<reference evidence="2 3" key="1">
    <citation type="submission" date="2022-12" db="EMBL/GenBank/DDBJ databases">
        <title>Chromosome-level genome assembly of true bugs.</title>
        <authorList>
            <person name="Ma L."/>
            <person name="Li H."/>
        </authorList>
    </citation>
    <scope>NUCLEOTIDE SEQUENCE [LARGE SCALE GENOMIC DNA]</scope>
    <source>
        <strain evidence="2">Lab_2022b</strain>
    </source>
</reference>
<dbReference type="SUPFAM" id="SSF52087">
    <property type="entry name" value="CRAL/TRIO domain"/>
    <property type="match status" value="1"/>
</dbReference>
<name>A0AAW1DG20_9HEMI</name>
<evidence type="ECO:0000313" key="2">
    <source>
        <dbReference type="EMBL" id="KAK9509991.1"/>
    </source>
</evidence>
<dbReference type="Gene3D" id="1.20.5.1200">
    <property type="entry name" value="Alpha-tocopherol transfer"/>
    <property type="match status" value="1"/>
</dbReference>
<protein>
    <recommendedName>
        <fullName evidence="1">CRAL-TRIO domain-containing protein</fullName>
    </recommendedName>
</protein>
<sequence length="215" mass="24273">MPRAAKNLAIFNCNAQMMLEGRDYNGAKIFLYRVGNLNLTKDTDDKVTNEQVFLSNILTLEWSLLDPKTQIAGVTVLADLEGFSLSTHASLLSPYYTRKSAEVIQDTFPLRFKGIHIVNQPGYFDAVYAVVKPFLKPKVKQRVYLHGKNFDELHKYLPPSVLPTEYGGQLPTADNKNWREQLFKDLPLILGETDGCEEETADSELKTNNLNLSTT</sequence>
<feature type="domain" description="CRAL-TRIO" evidence="1">
    <location>
        <begin position="19"/>
        <end position="174"/>
    </location>
</feature>
<dbReference type="PRINTS" id="PR00180">
    <property type="entry name" value="CRETINALDHBP"/>
</dbReference>
<accession>A0AAW1DG20</accession>